<protein>
    <submittedName>
        <fullName evidence="3">Preprotein translocase subunit YajC</fullName>
    </submittedName>
</protein>
<dbReference type="Pfam" id="PF02699">
    <property type="entry name" value="YajC"/>
    <property type="match status" value="1"/>
</dbReference>
<dbReference type="InterPro" id="IPR003849">
    <property type="entry name" value="Preprotein_translocase_YajC"/>
</dbReference>
<feature type="transmembrane region" description="Helical" evidence="2">
    <location>
        <begin position="20"/>
        <end position="39"/>
    </location>
</feature>
<evidence type="ECO:0000313" key="3">
    <source>
        <dbReference type="EMBL" id="QLD13382.1"/>
    </source>
</evidence>
<gene>
    <name evidence="3" type="ORF">HW566_15300</name>
</gene>
<dbReference type="Proteomes" id="UP000509638">
    <property type="component" value="Chromosome"/>
</dbReference>
<keyword evidence="2" id="KW-0472">Membrane</keyword>
<dbReference type="SMART" id="SM01323">
    <property type="entry name" value="YajC"/>
    <property type="match status" value="1"/>
</dbReference>
<evidence type="ECO:0000256" key="2">
    <source>
        <dbReference type="SAM" id="Phobius"/>
    </source>
</evidence>
<keyword evidence="2" id="KW-1133">Transmembrane helix</keyword>
<evidence type="ECO:0000313" key="4">
    <source>
        <dbReference type="Proteomes" id="UP000509638"/>
    </source>
</evidence>
<feature type="compositionally biased region" description="Basic and acidic residues" evidence="1">
    <location>
        <begin position="159"/>
        <end position="168"/>
    </location>
</feature>
<feature type="region of interest" description="Disordered" evidence="1">
    <location>
        <begin position="143"/>
        <end position="168"/>
    </location>
</feature>
<evidence type="ECO:0000256" key="1">
    <source>
        <dbReference type="SAM" id="MobiDB-lite"/>
    </source>
</evidence>
<sequence>MLFFATTPADAPPANPALQFFAEYGLLIILALLIVFMFWSQRRRAQRMKAEQAEKSRQLLPGAKVLLQGGFYGTIVEYDGDDLSKSARVELAPGVEVEVHSQAILRVVDPSEGTLTEDEYIEAEEHHEEYVADVEQGLITSVSDDAARARTVDTAPEGAGDRDDKPRA</sequence>
<dbReference type="AlphaFoldDB" id="A0A7D5IY41"/>
<dbReference type="EMBL" id="CP058316">
    <property type="protein sequence ID" value="QLD13382.1"/>
    <property type="molecule type" value="Genomic_DNA"/>
</dbReference>
<organism evidence="3 4">
    <name type="scientific">Microbacterium oleivorans</name>
    <dbReference type="NCBI Taxonomy" id="273677"/>
    <lineage>
        <taxon>Bacteria</taxon>
        <taxon>Bacillati</taxon>
        <taxon>Actinomycetota</taxon>
        <taxon>Actinomycetes</taxon>
        <taxon>Micrococcales</taxon>
        <taxon>Microbacteriaceae</taxon>
        <taxon>Microbacterium</taxon>
    </lineage>
</organism>
<keyword evidence="2" id="KW-0812">Transmembrane</keyword>
<reference evidence="3 4" key="1">
    <citation type="submission" date="2020-06" db="EMBL/GenBank/DDBJ databases">
        <authorList>
            <person name="Jo H."/>
        </authorList>
    </citation>
    <scope>NUCLEOTIDE SEQUENCE [LARGE SCALE GENOMIC DNA]</scope>
    <source>
        <strain evidence="3 4">I46</strain>
    </source>
</reference>
<accession>A0A7D5IY41</accession>
<name>A0A7D5IY41_9MICO</name>
<proteinExistence type="predicted"/>